<dbReference type="VEuPathDB" id="MicrosporidiaDB:A0H76_815"/>
<dbReference type="EMBL" id="LTAI01000189">
    <property type="protein sequence ID" value="ORD99465.1"/>
    <property type="molecule type" value="Genomic_DNA"/>
</dbReference>
<accession>A0A1X0QID7</accession>
<proteinExistence type="predicted"/>
<organism evidence="1 2">
    <name type="scientific">Hepatospora eriocheir</name>
    <dbReference type="NCBI Taxonomy" id="1081669"/>
    <lineage>
        <taxon>Eukaryota</taxon>
        <taxon>Fungi</taxon>
        <taxon>Fungi incertae sedis</taxon>
        <taxon>Microsporidia</taxon>
        <taxon>Hepatosporidae</taxon>
        <taxon>Hepatospora</taxon>
    </lineage>
</organism>
<reference evidence="1 2" key="1">
    <citation type="journal article" date="2017" name="Environ. Microbiol.">
        <title>Decay of the glycolytic pathway and adaptation to intranuclear parasitism within Enterocytozoonidae microsporidia.</title>
        <authorList>
            <person name="Wiredu Boakye D."/>
            <person name="Jaroenlak P."/>
            <person name="Prachumwat A."/>
            <person name="Williams T.A."/>
            <person name="Bateman K.S."/>
            <person name="Itsathitphaisarn O."/>
            <person name="Sritunyalucksana K."/>
            <person name="Paszkiewicz K.H."/>
            <person name="Moore K.A."/>
            <person name="Stentiford G.D."/>
            <person name="Williams B.A."/>
        </authorList>
    </citation>
    <scope>NUCLEOTIDE SEQUENCE [LARGE SCALE GENOMIC DNA]</scope>
    <source>
        <strain evidence="2">canceri</strain>
    </source>
</reference>
<dbReference type="AlphaFoldDB" id="A0A1X0QID7"/>
<gene>
    <name evidence="1" type="ORF">A0H76_815</name>
</gene>
<name>A0A1X0QID7_9MICR</name>
<dbReference type="Proteomes" id="UP000192501">
    <property type="component" value="Unassembled WGS sequence"/>
</dbReference>
<evidence type="ECO:0000313" key="2">
    <source>
        <dbReference type="Proteomes" id="UP000192501"/>
    </source>
</evidence>
<evidence type="ECO:0000313" key="1">
    <source>
        <dbReference type="EMBL" id="ORD99465.1"/>
    </source>
</evidence>
<sequence>MFIILNTNLSILVYLAVDNSFHSLVCKLTNNSYNSSYLFKLIKLDALLKTASSLLSLFVFIKLKLIKFL</sequence>
<comment type="caution">
    <text evidence="1">The sequence shown here is derived from an EMBL/GenBank/DDBJ whole genome shotgun (WGS) entry which is preliminary data.</text>
</comment>
<protein>
    <submittedName>
        <fullName evidence="1">Uncharacterized protein</fullName>
    </submittedName>
</protein>